<evidence type="ECO:0000256" key="1">
    <source>
        <dbReference type="ARBA" id="ARBA00006869"/>
    </source>
</evidence>
<dbReference type="Pfam" id="PF17074">
    <property type="entry name" value="Darcynin"/>
    <property type="match status" value="1"/>
</dbReference>
<dbReference type="OrthoDB" id="73186at2"/>
<dbReference type="RefSeq" id="WP_134751260.1">
    <property type="nucleotide sequence ID" value="NZ_MYFO02000005.1"/>
</dbReference>
<evidence type="ECO:0000313" key="2">
    <source>
        <dbReference type="EMBL" id="TFE89254.1"/>
    </source>
</evidence>
<reference evidence="2 3" key="1">
    <citation type="submission" date="2017-03" db="EMBL/GenBank/DDBJ databases">
        <title>Isolation of Levoglucosan Utilizing Bacteria.</title>
        <authorList>
            <person name="Arya A.S."/>
        </authorList>
    </citation>
    <scope>NUCLEOTIDE SEQUENCE [LARGE SCALE GENOMIC DNA]</scope>
    <source>
        <strain evidence="2 3">MEC069</strain>
    </source>
</reference>
<keyword evidence="3" id="KW-1185">Reference proteome</keyword>
<protein>
    <submittedName>
        <fullName evidence="2">Darcynin 2</fullName>
    </submittedName>
</protein>
<evidence type="ECO:0000313" key="3">
    <source>
        <dbReference type="Proteomes" id="UP000298246"/>
    </source>
</evidence>
<dbReference type="AlphaFoldDB" id="A0A4Y8Q574"/>
<accession>A0A4Y8Q574</accession>
<dbReference type="EMBL" id="MYFO01000007">
    <property type="protein sequence ID" value="TFE89254.1"/>
    <property type="molecule type" value="Genomic_DNA"/>
</dbReference>
<organism evidence="2 3">
    <name type="scientific">Paenibacillus athensensis</name>
    <dbReference type="NCBI Taxonomy" id="1967502"/>
    <lineage>
        <taxon>Bacteria</taxon>
        <taxon>Bacillati</taxon>
        <taxon>Bacillota</taxon>
        <taxon>Bacilli</taxon>
        <taxon>Bacillales</taxon>
        <taxon>Paenibacillaceae</taxon>
        <taxon>Paenibacillus</taxon>
    </lineage>
</organism>
<dbReference type="Proteomes" id="UP000298246">
    <property type="component" value="Unassembled WGS sequence"/>
</dbReference>
<sequence>MTFCFVVLLEVDASWLALSREERRANAAGMYAAVARSAGKVQVRYFDADAFSGACTDFVVCLTDDLCAYHSLWEELKDSKPFAGGYLRIKDVVCGIENAFQAYETEVLGMERDAQSV</sequence>
<name>A0A4Y8Q574_9BACL</name>
<dbReference type="InterPro" id="IPR031409">
    <property type="entry name" value="Darcynin"/>
</dbReference>
<gene>
    <name evidence="2" type="ORF">B5M42_07255</name>
</gene>
<comment type="similarity">
    <text evidence="1">Belongs to the darcynin family.</text>
</comment>
<proteinExistence type="inferred from homology"/>
<comment type="caution">
    <text evidence="2">The sequence shown here is derived from an EMBL/GenBank/DDBJ whole genome shotgun (WGS) entry which is preliminary data.</text>
</comment>